<organism evidence="3 4">
    <name type="scientific">Panicum virgatum</name>
    <name type="common">Blackwell switchgrass</name>
    <dbReference type="NCBI Taxonomy" id="38727"/>
    <lineage>
        <taxon>Eukaryota</taxon>
        <taxon>Viridiplantae</taxon>
        <taxon>Streptophyta</taxon>
        <taxon>Embryophyta</taxon>
        <taxon>Tracheophyta</taxon>
        <taxon>Spermatophyta</taxon>
        <taxon>Magnoliopsida</taxon>
        <taxon>Liliopsida</taxon>
        <taxon>Poales</taxon>
        <taxon>Poaceae</taxon>
        <taxon>PACMAD clade</taxon>
        <taxon>Panicoideae</taxon>
        <taxon>Panicodae</taxon>
        <taxon>Paniceae</taxon>
        <taxon>Panicinae</taxon>
        <taxon>Panicum</taxon>
        <taxon>Panicum sect. Hiantes</taxon>
    </lineage>
</organism>
<sequence>MDQDRCNWDGPTTRLFLDLCIAEKEKFNFTSQGLTKGRWRNVQCSFKQVVGARFSNKQMSNKLQSLKKRYQAWNDLQNSSGLGRNKATGGAEADARWWDEQQTRQDAREVEDTAEAAEPRGAPPPYADQLYILFGSHQDRGSFMFAGGISESTTPARHDSAGPSSKRAAEDNEVNSLPKKKSFSAEDFMRQISESIVHTCEQAEVFEVMEMLRQDGVPEGSELYFKALDLFKNSVCRAQYKNMHDPANRVA</sequence>
<dbReference type="InterPro" id="IPR024752">
    <property type="entry name" value="Myb/SANT-like_dom"/>
</dbReference>
<dbReference type="PANTHER" id="PTHR47069">
    <property type="match status" value="1"/>
</dbReference>
<evidence type="ECO:0000256" key="1">
    <source>
        <dbReference type="SAM" id="MobiDB-lite"/>
    </source>
</evidence>
<reference evidence="3" key="1">
    <citation type="submission" date="2020-05" db="EMBL/GenBank/DDBJ databases">
        <title>WGS assembly of Panicum virgatum.</title>
        <authorList>
            <person name="Lovell J.T."/>
            <person name="Jenkins J."/>
            <person name="Shu S."/>
            <person name="Juenger T.E."/>
            <person name="Schmutz J."/>
        </authorList>
    </citation>
    <scope>NUCLEOTIDE SEQUENCE</scope>
    <source>
        <strain evidence="3">AP13</strain>
    </source>
</reference>
<name>A0A8T0V540_PANVG</name>
<feature type="domain" description="Myb/SANT-like" evidence="2">
    <location>
        <begin position="8"/>
        <end position="100"/>
    </location>
</feature>
<feature type="compositionally biased region" description="Basic and acidic residues" evidence="1">
    <location>
        <begin position="93"/>
        <end position="111"/>
    </location>
</feature>
<feature type="region of interest" description="Disordered" evidence="1">
    <location>
        <begin position="77"/>
        <end position="125"/>
    </location>
</feature>
<feature type="region of interest" description="Disordered" evidence="1">
    <location>
        <begin position="145"/>
        <end position="175"/>
    </location>
</feature>
<evidence type="ECO:0000313" key="3">
    <source>
        <dbReference type="EMBL" id="KAG2629618.1"/>
    </source>
</evidence>
<evidence type="ECO:0000313" key="4">
    <source>
        <dbReference type="Proteomes" id="UP000823388"/>
    </source>
</evidence>
<dbReference type="PANTHER" id="PTHR47069:SF9">
    <property type="entry name" value="MYB_SANT-LIKE DOMAIN-CONTAINING PROTEIN"/>
    <property type="match status" value="1"/>
</dbReference>
<proteinExistence type="predicted"/>
<dbReference type="EMBL" id="CM029041">
    <property type="protein sequence ID" value="KAG2629618.1"/>
    <property type="molecule type" value="Genomic_DNA"/>
</dbReference>
<evidence type="ECO:0000259" key="2">
    <source>
        <dbReference type="Pfam" id="PF12776"/>
    </source>
</evidence>
<dbReference type="Pfam" id="PF12776">
    <property type="entry name" value="Myb_DNA-bind_3"/>
    <property type="match status" value="1"/>
</dbReference>
<keyword evidence="4" id="KW-1185">Reference proteome</keyword>
<gene>
    <name evidence="3" type="ORF">PVAP13_3KG461800</name>
</gene>
<accession>A0A8T0V540</accession>
<dbReference type="AlphaFoldDB" id="A0A8T0V540"/>
<protein>
    <recommendedName>
        <fullName evidence="2">Myb/SANT-like domain-containing protein</fullName>
    </recommendedName>
</protein>
<dbReference type="Proteomes" id="UP000823388">
    <property type="component" value="Chromosome 3K"/>
</dbReference>
<comment type="caution">
    <text evidence="3">The sequence shown here is derived from an EMBL/GenBank/DDBJ whole genome shotgun (WGS) entry which is preliminary data.</text>
</comment>